<dbReference type="Proteomes" id="UP000216913">
    <property type="component" value="Unassembled WGS sequence"/>
</dbReference>
<dbReference type="PROSITE" id="PS51257">
    <property type="entry name" value="PROKAR_LIPOPROTEIN"/>
    <property type="match status" value="1"/>
</dbReference>
<accession>A0A261U262</accession>
<evidence type="ECO:0000256" key="1">
    <source>
        <dbReference type="SAM" id="SignalP"/>
    </source>
</evidence>
<sequence>MRPRAFLAAPVLLAALLLAGCSVGRVADSPTLFDLGPDSAPTTGAPLPARVPIQLAYTAAPALNDSGVVWRVGESASPRSYATYRWSQPPATLVRERLIDRLSREGPVMADSAIPAAIQVQVTLMRFEQVFATDGQQSEGRIVLQAIAVQNRKVLGQVRVAHAVPAATQDAPGGVQALRRATDAAADEIAAWLARTLPPAAAPTRAAP</sequence>
<evidence type="ECO:0000259" key="2">
    <source>
        <dbReference type="Pfam" id="PF03886"/>
    </source>
</evidence>
<dbReference type="Pfam" id="PF03886">
    <property type="entry name" value="ABC_trans_aux"/>
    <property type="match status" value="1"/>
</dbReference>
<feature type="chain" id="PRO_5012537347" description="ABC-type transport auxiliary lipoprotein component domain-containing protein" evidence="1">
    <location>
        <begin position="28"/>
        <end position="208"/>
    </location>
</feature>
<feature type="signal peptide" evidence="1">
    <location>
        <begin position="1"/>
        <end position="27"/>
    </location>
</feature>
<keyword evidence="1" id="KW-0732">Signal</keyword>
<organism evidence="3 4">
    <name type="scientific">Bordetella genomosp. 5</name>
    <dbReference type="NCBI Taxonomy" id="1395608"/>
    <lineage>
        <taxon>Bacteria</taxon>
        <taxon>Pseudomonadati</taxon>
        <taxon>Pseudomonadota</taxon>
        <taxon>Betaproteobacteria</taxon>
        <taxon>Burkholderiales</taxon>
        <taxon>Alcaligenaceae</taxon>
        <taxon>Bordetella</taxon>
    </lineage>
</organism>
<reference evidence="3 4" key="1">
    <citation type="submission" date="2017-05" db="EMBL/GenBank/DDBJ databases">
        <title>Complete and WGS of Bordetella genogroups.</title>
        <authorList>
            <person name="Spilker T."/>
            <person name="LiPuma J."/>
        </authorList>
    </citation>
    <scope>NUCLEOTIDE SEQUENCE [LARGE SCALE GENOMIC DNA]</scope>
    <source>
        <strain evidence="3 4">AU10456</strain>
    </source>
</reference>
<dbReference type="EMBL" id="NEVP01000001">
    <property type="protein sequence ID" value="OZI55641.1"/>
    <property type="molecule type" value="Genomic_DNA"/>
</dbReference>
<dbReference type="SUPFAM" id="SSF159594">
    <property type="entry name" value="XCC0632-like"/>
    <property type="match status" value="1"/>
</dbReference>
<evidence type="ECO:0000313" key="3">
    <source>
        <dbReference type="EMBL" id="OZI55641.1"/>
    </source>
</evidence>
<dbReference type="InterPro" id="IPR005586">
    <property type="entry name" value="ABC_trans_aux"/>
</dbReference>
<name>A0A261U262_9BORD</name>
<keyword evidence="4" id="KW-1185">Reference proteome</keyword>
<dbReference type="Gene3D" id="3.40.50.10610">
    <property type="entry name" value="ABC-type transport auxiliary lipoprotein component"/>
    <property type="match status" value="1"/>
</dbReference>
<feature type="domain" description="ABC-type transport auxiliary lipoprotein component" evidence="2">
    <location>
        <begin position="52"/>
        <end position="190"/>
    </location>
</feature>
<dbReference type="AlphaFoldDB" id="A0A261U262"/>
<dbReference type="OrthoDB" id="5568302at2"/>
<comment type="caution">
    <text evidence="3">The sequence shown here is derived from an EMBL/GenBank/DDBJ whole genome shotgun (WGS) entry which is preliminary data.</text>
</comment>
<evidence type="ECO:0000313" key="4">
    <source>
        <dbReference type="Proteomes" id="UP000216913"/>
    </source>
</evidence>
<protein>
    <recommendedName>
        <fullName evidence="2">ABC-type transport auxiliary lipoprotein component domain-containing protein</fullName>
    </recommendedName>
</protein>
<gene>
    <name evidence="3" type="ORF">CAL25_00140</name>
</gene>
<proteinExistence type="predicted"/>